<evidence type="ECO:0000313" key="2">
    <source>
        <dbReference type="EMBL" id="ACO70039.1"/>
    </source>
</evidence>
<organism evidence="2 3">
    <name type="scientific">Micromonas commoda (strain RCC299 / NOUM17 / CCMP2709)</name>
    <name type="common">Picoplanktonic green alga</name>
    <dbReference type="NCBI Taxonomy" id="296587"/>
    <lineage>
        <taxon>Eukaryota</taxon>
        <taxon>Viridiplantae</taxon>
        <taxon>Chlorophyta</taxon>
        <taxon>Mamiellophyceae</taxon>
        <taxon>Mamiellales</taxon>
        <taxon>Mamiellaceae</taxon>
        <taxon>Micromonas</taxon>
    </lineage>
</organism>
<dbReference type="KEGG" id="mis:MICPUN_85686"/>
<proteinExistence type="predicted"/>
<keyword evidence="2" id="KW-0808">Transferase</keyword>
<dbReference type="CAZy" id="GT4">
    <property type="family name" value="Glycosyltransferase Family 4"/>
</dbReference>
<dbReference type="AlphaFoldDB" id="C1FH56"/>
<feature type="region of interest" description="Disordered" evidence="1">
    <location>
        <begin position="489"/>
        <end position="508"/>
    </location>
</feature>
<dbReference type="Pfam" id="PF13692">
    <property type="entry name" value="Glyco_trans_1_4"/>
    <property type="match status" value="1"/>
</dbReference>
<accession>C1FH56</accession>
<protein>
    <submittedName>
        <fullName evidence="2">Glycosyltransferase family 4 protein</fullName>
    </submittedName>
</protein>
<dbReference type="SUPFAM" id="SSF53756">
    <property type="entry name" value="UDP-Glycosyltransferase/glycogen phosphorylase"/>
    <property type="match status" value="1"/>
</dbReference>
<name>C1FH56_MICCC</name>
<dbReference type="RefSeq" id="XP_002508781.1">
    <property type="nucleotide sequence ID" value="XM_002508735.1"/>
</dbReference>
<dbReference type="EMBL" id="CP001576">
    <property type="protein sequence ID" value="ACO70039.1"/>
    <property type="molecule type" value="Genomic_DNA"/>
</dbReference>
<dbReference type="OMA" id="EEQFGWR"/>
<dbReference type="OrthoDB" id="426882at2759"/>
<evidence type="ECO:0000256" key="1">
    <source>
        <dbReference type="SAM" id="MobiDB-lite"/>
    </source>
</evidence>
<dbReference type="GeneID" id="8246785"/>
<feature type="compositionally biased region" description="Low complexity" evidence="1">
    <location>
        <begin position="45"/>
        <end position="64"/>
    </location>
</feature>
<dbReference type="eggNOG" id="ENOG502QU9I">
    <property type="taxonomic scope" value="Eukaryota"/>
</dbReference>
<dbReference type="Proteomes" id="UP000002009">
    <property type="component" value="Chromosome 10"/>
</dbReference>
<dbReference type="Gene3D" id="3.40.50.2000">
    <property type="entry name" value="Glycogen Phosphorylase B"/>
    <property type="match status" value="1"/>
</dbReference>
<sequence length="508" mass="54683">MRAAACLLHGGTPLAVSIRQSLGAARRNPVAAGWPCVRGRRRAWTSASSSSSSSSSTTASAHASPAPPRSVMFVSFLWPEASSSAAGVRTGSLLRAFQRWGWRVHFVACARPNEHESILAASGVATHHVPPNRGAEFEAALAAANPDAVIFDRFMAEEAFSFRVRAACPGAARILDMQDLHSLRYARQDAVKAGVDASTARRKAAKRNRGLARELASVHRCDLTMVCSPTETRLMRDVFGVPARKMIPASFFCDLPEDARTAAPGFEPRHGFATIGTFHHPPNVDSARWLAAEVWPLIRRELPTATMRVYGAYPTAAIESLHAPKDGFLVEGFAPTVGGAMDDARVLLAPLRFGAGIKGKIVDAWMRGLPAVTTPVGAEGMTAAAWGGRWASTTAADIARDAVELHEDRTAWERARATGFELVEALFPAERNLGAVRDAIEGLFGASEREGCDTALEELRREDFTGAALWHHSVRSTEYFSRWIEMKETGGESGTPAAVESEEEEGGT</sequence>
<evidence type="ECO:0000313" key="3">
    <source>
        <dbReference type="Proteomes" id="UP000002009"/>
    </source>
</evidence>
<gene>
    <name evidence="2" type="ORF">MICPUN_85686</name>
</gene>
<dbReference type="GO" id="GO:0016740">
    <property type="term" value="F:transferase activity"/>
    <property type="evidence" value="ECO:0007669"/>
    <property type="project" value="UniProtKB-KW"/>
</dbReference>
<dbReference type="InParanoid" id="C1FH56"/>
<reference evidence="2 3" key="1">
    <citation type="journal article" date="2009" name="Science">
        <title>Green evolution and dynamic adaptations revealed by genomes of the marine picoeukaryotes Micromonas.</title>
        <authorList>
            <person name="Worden A.Z."/>
            <person name="Lee J.H."/>
            <person name="Mock T."/>
            <person name="Rouze P."/>
            <person name="Simmons M.P."/>
            <person name="Aerts A.L."/>
            <person name="Allen A.E."/>
            <person name="Cuvelier M.L."/>
            <person name="Derelle E."/>
            <person name="Everett M.V."/>
            <person name="Foulon E."/>
            <person name="Grimwood J."/>
            <person name="Gundlach H."/>
            <person name="Henrissat B."/>
            <person name="Napoli C."/>
            <person name="McDonald S.M."/>
            <person name="Parker M.S."/>
            <person name="Rombauts S."/>
            <person name="Salamov A."/>
            <person name="Von Dassow P."/>
            <person name="Badger J.H."/>
            <person name="Coutinho P.M."/>
            <person name="Demir E."/>
            <person name="Dubchak I."/>
            <person name="Gentemann C."/>
            <person name="Eikrem W."/>
            <person name="Gready J.E."/>
            <person name="John U."/>
            <person name="Lanier W."/>
            <person name="Lindquist E.A."/>
            <person name="Lucas S."/>
            <person name="Mayer K.F."/>
            <person name="Moreau H."/>
            <person name="Not F."/>
            <person name="Otillar R."/>
            <person name="Panaud O."/>
            <person name="Pangilinan J."/>
            <person name="Paulsen I."/>
            <person name="Piegu B."/>
            <person name="Poliakov A."/>
            <person name="Robbens S."/>
            <person name="Schmutz J."/>
            <person name="Toulza E."/>
            <person name="Wyss T."/>
            <person name="Zelensky A."/>
            <person name="Zhou K."/>
            <person name="Armbrust E.V."/>
            <person name="Bhattacharya D."/>
            <person name="Goodenough U.W."/>
            <person name="Van de Peer Y."/>
            <person name="Grigoriev I.V."/>
        </authorList>
    </citation>
    <scope>NUCLEOTIDE SEQUENCE [LARGE SCALE GENOMIC DNA]</scope>
    <source>
        <strain evidence="3">RCC299 / NOUM17</strain>
    </source>
</reference>
<keyword evidence="3" id="KW-1185">Reference proteome</keyword>
<feature type="region of interest" description="Disordered" evidence="1">
    <location>
        <begin position="45"/>
        <end position="67"/>
    </location>
</feature>